<proteinExistence type="predicted"/>
<feature type="non-terminal residue" evidence="2">
    <location>
        <position position="1"/>
    </location>
</feature>
<evidence type="ECO:0000259" key="1">
    <source>
        <dbReference type="PROSITE" id="PS50883"/>
    </source>
</evidence>
<dbReference type="EMBL" id="JAAXEP010000025">
    <property type="protein sequence ID" value="MBY5632902.1"/>
    <property type="molecule type" value="Genomic_DNA"/>
</dbReference>
<dbReference type="Pfam" id="PF00563">
    <property type="entry name" value="EAL"/>
    <property type="match status" value="1"/>
</dbReference>
<dbReference type="GO" id="GO:0071111">
    <property type="term" value="F:cyclic-guanylate-specific phosphodiesterase activity"/>
    <property type="evidence" value="ECO:0007669"/>
    <property type="project" value="InterPro"/>
</dbReference>
<organism evidence="2 3">
    <name type="scientific">Rhizobium leguminosarum</name>
    <dbReference type="NCBI Taxonomy" id="384"/>
    <lineage>
        <taxon>Bacteria</taxon>
        <taxon>Pseudomonadati</taxon>
        <taxon>Pseudomonadota</taxon>
        <taxon>Alphaproteobacteria</taxon>
        <taxon>Hyphomicrobiales</taxon>
        <taxon>Rhizobiaceae</taxon>
        <taxon>Rhizobium/Agrobacterium group</taxon>
        <taxon>Rhizobium</taxon>
    </lineage>
</organism>
<dbReference type="RefSeq" id="WP_222419844.1">
    <property type="nucleotide sequence ID" value="NZ_JAAXEP010000025.1"/>
</dbReference>
<name>A0AAJ1EIQ8_RHILE</name>
<evidence type="ECO:0000313" key="2">
    <source>
        <dbReference type="EMBL" id="MBY5632902.1"/>
    </source>
</evidence>
<protein>
    <submittedName>
        <fullName evidence="2">EAL domain-containing protein</fullName>
    </submittedName>
</protein>
<dbReference type="AlphaFoldDB" id="A0AAJ1EIQ8"/>
<sequence length="139" mass="15523">PSRLKLELTESMVMENPEQARLVLQKLKEAGIGLALDDFGTGYSSLAYLTRFPFDTIKLDKALVRDSSDKKATVLRSVIAMARELEMKVVAEGIESNEDAIELARMGCNYGQSYLFGPPIPSESVLRLLRDRFPLTKRA</sequence>
<dbReference type="InterPro" id="IPR035919">
    <property type="entry name" value="EAL_sf"/>
</dbReference>
<feature type="domain" description="EAL" evidence="1">
    <location>
        <begin position="1"/>
        <end position="133"/>
    </location>
</feature>
<comment type="caution">
    <text evidence="2">The sequence shown here is derived from an EMBL/GenBank/DDBJ whole genome shotgun (WGS) entry which is preliminary data.</text>
</comment>
<dbReference type="InterPro" id="IPR001633">
    <property type="entry name" value="EAL_dom"/>
</dbReference>
<dbReference type="InterPro" id="IPR050706">
    <property type="entry name" value="Cyclic-di-GMP_PDE-like"/>
</dbReference>
<dbReference type="CDD" id="cd01948">
    <property type="entry name" value="EAL"/>
    <property type="match status" value="1"/>
</dbReference>
<dbReference type="PANTHER" id="PTHR33121">
    <property type="entry name" value="CYCLIC DI-GMP PHOSPHODIESTERASE PDEF"/>
    <property type="match status" value="1"/>
</dbReference>
<reference evidence="2" key="1">
    <citation type="submission" date="2020-04" db="EMBL/GenBank/DDBJ databases">
        <title>Global-level population genomics supports evidence of horizontal gene transfer on evolution of Rhizobia in Lentils.</title>
        <authorList>
            <person name="Gai Y."/>
            <person name="Cook D."/>
            <person name="Riely B."/>
        </authorList>
    </citation>
    <scope>NUCLEOTIDE SEQUENCE</scope>
    <source>
        <strain evidence="2">Derici101B</strain>
    </source>
</reference>
<evidence type="ECO:0000313" key="3">
    <source>
        <dbReference type="Proteomes" id="UP000825699"/>
    </source>
</evidence>
<gene>
    <name evidence="2" type="ORF">HFO42_33290</name>
</gene>
<dbReference type="Gene3D" id="3.20.20.450">
    <property type="entry name" value="EAL domain"/>
    <property type="match status" value="1"/>
</dbReference>
<dbReference type="SMART" id="SM00052">
    <property type="entry name" value="EAL"/>
    <property type="match status" value="1"/>
</dbReference>
<dbReference type="PROSITE" id="PS50883">
    <property type="entry name" value="EAL"/>
    <property type="match status" value="1"/>
</dbReference>
<dbReference type="SUPFAM" id="SSF141868">
    <property type="entry name" value="EAL domain-like"/>
    <property type="match status" value="1"/>
</dbReference>
<accession>A0AAJ1EIQ8</accession>
<dbReference type="Proteomes" id="UP000825699">
    <property type="component" value="Unassembled WGS sequence"/>
</dbReference>
<dbReference type="PANTHER" id="PTHR33121:SF70">
    <property type="entry name" value="SIGNALING PROTEIN YKOW"/>
    <property type="match status" value="1"/>
</dbReference>